<dbReference type="InterPro" id="IPR036259">
    <property type="entry name" value="MFS_trans_sf"/>
</dbReference>
<evidence type="ECO:0000256" key="1">
    <source>
        <dbReference type="ARBA" id="ARBA00004141"/>
    </source>
</evidence>
<dbReference type="Pfam" id="PF07690">
    <property type="entry name" value="MFS_1"/>
    <property type="match status" value="1"/>
</dbReference>
<dbReference type="Gene3D" id="1.20.1250.20">
    <property type="entry name" value="MFS general substrate transporter like domains"/>
    <property type="match status" value="1"/>
</dbReference>
<accession>A0A166EGK4</accession>
<dbReference type="InterPro" id="IPR001958">
    <property type="entry name" value="Tet-R_TetA/multi-R_MdtG-like"/>
</dbReference>
<evidence type="ECO:0000313" key="9">
    <source>
        <dbReference type="EMBL" id="KZP15744.1"/>
    </source>
</evidence>
<evidence type="ECO:0000256" key="7">
    <source>
        <dbReference type="SAM" id="Phobius"/>
    </source>
</evidence>
<protein>
    <submittedName>
        <fullName evidence="9">MFS general substrate transporter</fullName>
    </submittedName>
</protein>
<dbReference type="GO" id="GO:0022857">
    <property type="term" value="F:transmembrane transporter activity"/>
    <property type="evidence" value="ECO:0007669"/>
    <property type="project" value="InterPro"/>
</dbReference>
<dbReference type="InterPro" id="IPR011701">
    <property type="entry name" value="MFS"/>
</dbReference>
<feature type="transmembrane region" description="Helical" evidence="7">
    <location>
        <begin position="272"/>
        <end position="299"/>
    </location>
</feature>
<dbReference type="GO" id="GO:0016020">
    <property type="term" value="C:membrane"/>
    <property type="evidence" value="ECO:0007669"/>
    <property type="project" value="UniProtKB-SubCell"/>
</dbReference>
<comment type="subcellular location">
    <subcellularLocation>
        <location evidence="1">Membrane</location>
        <topology evidence="1">Multi-pass membrane protein</topology>
    </subcellularLocation>
</comment>
<feature type="domain" description="Major facilitator superfamily (MFS) profile" evidence="8">
    <location>
        <begin position="38"/>
        <end position="484"/>
    </location>
</feature>
<dbReference type="OrthoDB" id="419616at2759"/>
<feature type="transmembrane region" description="Helical" evidence="7">
    <location>
        <begin position="167"/>
        <end position="189"/>
    </location>
</feature>
<evidence type="ECO:0000256" key="5">
    <source>
        <dbReference type="ARBA" id="ARBA00023136"/>
    </source>
</evidence>
<evidence type="ECO:0000259" key="8">
    <source>
        <dbReference type="PROSITE" id="PS50850"/>
    </source>
</evidence>
<dbReference type="PANTHER" id="PTHR23504">
    <property type="entry name" value="MAJOR FACILITATOR SUPERFAMILY DOMAIN-CONTAINING PROTEIN 10"/>
    <property type="match status" value="1"/>
</dbReference>
<keyword evidence="5 7" id="KW-0472">Membrane</keyword>
<keyword evidence="10" id="KW-1185">Reference proteome</keyword>
<feature type="non-terminal residue" evidence="9">
    <location>
        <position position="1"/>
    </location>
</feature>
<evidence type="ECO:0000256" key="2">
    <source>
        <dbReference type="ARBA" id="ARBA00022448"/>
    </source>
</evidence>
<evidence type="ECO:0000256" key="4">
    <source>
        <dbReference type="ARBA" id="ARBA00022989"/>
    </source>
</evidence>
<name>A0A166EGK4_9AGAM</name>
<evidence type="ECO:0000313" key="10">
    <source>
        <dbReference type="Proteomes" id="UP000076532"/>
    </source>
</evidence>
<dbReference type="Proteomes" id="UP000076532">
    <property type="component" value="Unassembled WGS sequence"/>
</dbReference>
<feature type="transmembrane region" description="Helical" evidence="7">
    <location>
        <begin position="76"/>
        <end position="98"/>
    </location>
</feature>
<dbReference type="SUPFAM" id="SSF103473">
    <property type="entry name" value="MFS general substrate transporter"/>
    <property type="match status" value="1"/>
</dbReference>
<dbReference type="EMBL" id="KV417601">
    <property type="protein sequence ID" value="KZP15744.1"/>
    <property type="molecule type" value="Genomic_DNA"/>
</dbReference>
<gene>
    <name evidence="9" type="ORF">FIBSPDRAFT_935019</name>
</gene>
<feature type="transmembrane region" description="Helical" evidence="7">
    <location>
        <begin position="455"/>
        <end position="474"/>
    </location>
</feature>
<keyword evidence="4 7" id="KW-1133">Transmembrane helix</keyword>
<dbReference type="InterPro" id="IPR020846">
    <property type="entry name" value="MFS_dom"/>
</dbReference>
<dbReference type="AlphaFoldDB" id="A0A166EGK4"/>
<dbReference type="PANTHER" id="PTHR23504:SF15">
    <property type="entry name" value="MAJOR FACILITATOR SUPERFAMILY (MFS) PROFILE DOMAIN-CONTAINING PROTEIN"/>
    <property type="match status" value="1"/>
</dbReference>
<feature type="transmembrane region" description="Helical" evidence="7">
    <location>
        <begin position="110"/>
        <end position="129"/>
    </location>
</feature>
<reference evidence="9 10" key="1">
    <citation type="journal article" date="2016" name="Mol. Biol. Evol.">
        <title>Comparative Genomics of Early-Diverging Mushroom-Forming Fungi Provides Insights into the Origins of Lignocellulose Decay Capabilities.</title>
        <authorList>
            <person name="Nagy L.G."/>
            <person name="Riley R."/>
            <person name="Tritt A."/>
            <person name="Adam C."/>
            <person name="Daum C."/>
            <person name="Floudas D."/>
            <person name="Sun H."/>
            <person name="Yadav J.S."/>
            <person name="Pangilinan J."/>
            <person name="Larsson K.H."/>
            <person name="Matsuura K."/>
            <person name="Barry K."/>
            <person name="Labutti K."/>
            <person name="Kuo R."/>
            <person name="Ohm R.A."/>
            <person name="Bhattacharya S.S."/>
            <person name="Shirouzu T."/>
            <person name="Yoshinaga Y."/>
            <person name="Martin F.M."/>
            <person name="Grigoriev I.V."/>
            <person name="Hibbett D.S."/>
        </authorList>
    </citation>
    <scope>NUCLEOTIDE SEQUENCE [LARGE SCALE GENOMIC DNA]</scope>
    <source>
        <strain evidence="9 10">CBS 109695</strain>
    </source>
</reference>
<dbReference type="PRINTS" id="PR01035">
    <property type="entry name" value="TCRTETA"/>
</dbReference>
<evidence type="ECO:0000256" key="3">
    <source>
        <dbReference type="ARBA" id="ARBA00022692"/>
    </source>
</evidence>
<evidence type="ECO:0000256" key="6">
    <source>
        <dbReference type="SAM" id="MobiDB-lite"/>
    </source>
</evidence>
<organism evidence="9 10">
    <name type="scientific">Athelia psychrophila</name>
    <dbReference type="NCBI Taxonomy" id="1759441"/>
    <lineage>
        <taxon>Eukaryota</taxon>
        <taxon>Fungi</taxon>
        <taxon>Dikarya</taxon>
        <taxon>Basidiomycota</taxon>
        <taxon>Agaricomycotina</taxon>
        <taxon>Agaricomycetes</taxon>
        <taxon>Agaricomycetidae</taxon>
        <taxon>Atheliales</taxon>
        <taxon>Atheliaceae</taxon>
        <taxon>Athelia</taxon>
    </lineage>
</organism>
<keyword evidence="2" id="KW-0813">Transport</keyword>
<feature type="transmembrane region" description="Helical" evidence="7">
    <location>
        <begin position="386"/>
        <end position="411"/>
    </location>
</feature>
<dbReference type="PROSITE" id="PS50850">
    <property type="entry name" value="MFS"/>
    <property type="match status" value="1"/>
</dbReference>
<feature type="transmembrane region" description="Helical" evidence="7">
    <location>
        <begin position="314"/>
        <end position="333"/>
    </location>
</feature>
<sequence length="484" mass="52785">MKATKNDETTPLLVAQPAEDPGPATAKHKAITPLPKLQLGIITCMRLVEPIAYTQIFPYINEFLSDLHVTDDPRRIGFYSGLVESVYAVFQLVSIYHFAKMSDRIGRRPVILSGLIGVAISTFLFGLSGSLPMMLVSRALSGLSSGNAAVMMSFVSEITDSSNIGLATPLFGLSWSIGSILGPLLGGTFSTPAEKYPWLDFSFLRKHPYFLPGGISSVVTFTAVIVGYFILRETLPSKVRAERKLSATPVLETQPHVHVEPLGIRELLSNPAIFAISTSNFGLSFLWLGFEVVFVLYSYTPVPHGGLGFPAKQIGYALASSGMLSVIIQLFLMPYSIRTFDKAKMYNLCFCMYPLLFPIMSVLNIIARAGYDEATETLSAHATAAVWAGIALLLLMSRFAMMAFALSFVLIKEHCPNESSVAMSFGIASFLQCMSRAISPTIMSSIYALSQEYNIMYGFGWVPAMSFIALLGVIQSTSVVRATR</sequence>
<feature type="transmembrane region" description="Helical" evidence="7">
    <location>
        <begin position="209"/>
        <end position="231"/>
    </location>
</feature>
<feature type="transmembrane region" description="Helical" evidence="7">
    <location>
        <begin position="423"/>
        <end position="449"/>
    </location>
</feature>
<feature type="transmembrane region" description="Helical" evidence="7">
    <location>
        <begin position="345"/>
        <end position="366"/>
    </location>
</feature>
<keyword evidence="3 7" id="KW-0812">Transmembrane</keyword>
<feature type="region of interest" description="Disordered" evidence="6">
    <location>
        <begin position="1"/>
        <end position="26"/>
    </location>
</feature>
<proteinExistence type="predicted"/>